<feature type="domain" description="Reverse transcriptase/retrotransposon-derived protein RNase H-like" evidence="1">
    <location>
        <begin position="325"/>
        <end position="379"/>
    </location>
</feature>
<organism evidence="2 3">
    <name type="scientific">Vitis vinifera</name>
    <name type="common">Grape</name>
    <dbReference type="NCBI Taxonomy" id="29760"/>
    <lineage>
        <taxon>Eukaryota</taxon>
        <taxon>Viridiplantae</taxon>
        <taxon>Streptophyta</taxon>
        <taxon>Embryophyta</taxon>
        <taxon>Tracheophyta</taxon>
        <taxon>Spermatophyta</taxon>
        <taxon>Magnoliopsida</taxon>
        <taxon>eudicotyledons</taxon>
        <taxon>Gunneridae</taxon>
        <taxon>Pentapetalae</taxon>
        <taxon>rosids</taxon>
        <taxon>Vitales</taxon>
        <taxon>Vitaceae</taxon>
        <taxon>Viteae</taxon>
        <taxon>Vitis</taxon>
    </lineage>
</organism>
<accession>A0A438GBK1</accession>
<name>A0A438GBK1_VITVI</name>
<dbReference type="Pfam" id="PF17919">
    <property type="entry name" value="RT_RNaseH_2"/>
    <property type="match status" value="1"/>
</dbReference>
<proteinExistence type="predicted"/>
<evidence type="ECO:0000259" key="1">
    <source>
        <dbReference type="Pfam" id="PF17919"/>
    </source>
</evidence>
<dbReference type="Proteomes" id="UP000288805">
    <property type="component" value="Unassembled WGS sequence"/>
</dbReference>
<dbReference type="PANTHER" id="PTHR48475:SF1">
    <property type="entry name" value="RNASE H TYPE-1 DOMAIN-CONTAINING PROTEIN"/>
    <property type="match status" value="1"/>
</dbReference>
<dbReference type="InterPro" id="IPR012337">
    <property type="entry name" value="RNaseH-like_sf"/>
</dbReference>
<gene>
    <name evidence="2" type="primary">pol_267</name>
    <name evidence="2" type="ORF">CK203_059368</name>
</gene>
<dbReference type="SUPFAM" id="SSF53098">
    <property type="entry name" value="Ribonuclease H-like"/>
    <property type="match status" value="1"/>
</dbReference>
<dbReference type="InterPro" id="IPR043502">
    <property type="entry name" value="DNA/RNA_pol_sf"/>
</dbReference>
<protein>
    <submittedName>
        <fullName evidence="2">Retrovirus-related Pol polyprotein from transposon 297</fullName>
    </submittedName>
</protein>
<reference evidence="2 3" key="1">
    <citation type="journal article" date="2018" name="PLoS Genet.">
        <title>Population sequencing reveals clonal diversity and ancestral inbreeding in the grapevine cultivar Chardonnay.</title>
        <authorList>
            <person name="Roach M.J."/>
            <person name="Johnson D.L."/>
            <person name="Bohlmann J."/>
            <person name="van Vuuren H.J."/>
            <person name="Jones S.J."/>
            <person name="Pretorius I.S."/>
            <person name="Schmidt S.A."/>
            <person name="Borneman A.R."/>
        </authorList>
    </citation>
    <scope>NUCLEOTIDE SEQUENCE [LARGE SCALE GENOMIC DNA]</scope>
    <source>
        <strain evidence="3">cv. Chardonnay</strain>
        <tissue evidence="2">Leaf</tissue>
    </source>
</reference>
<evidence type="ECO:0000313" key="2">
    <source>
        <dbReference type="EMBL" id="RVW69558.1"/>
    </source>
</evidence>
<dbReference type="AlphaFoldDB" id="A0A438GBK1"/>
<dbReference type="Gene3D" id="3.30.70.270">
    <property type="match status" value="2"/>
</dbReference>
<dbReference type="SUPFAM" id="SSF56672">
    <property type="entry name" value="DNA/RNA polymerases"/>
    <property type="match status" value="1"/>
</dbReference>
<evidence type="ECO:0000313" key="3">
    <source>
        <dbReference type="Proteomes" id="UP000288805"/>
    </source>
</evidence>
<sequence length="651" mass="74585">MSLMTLYFQDDVDEHGIFFEIGDIVDGVVPRDEYIDEMLAMSMSQIDGMVQPKLASLFDLFEVSAIEVIEEVQTTQTSEFFYDVIFVDDLLDGPVVPFEGASDFVDPLLSFDVLSGFVSRFDDIFDIDDEITPHDSDDGFSSPSDSSPNDQRVSPAIGDAEIVDFCEGRDLKATQCGISISGRVSQVAGQCRPYSQKGLQVDSTTSHSMLSFMDGFFGYSQILMALEDMEKMFFITEWDDMIVKSQDRSNHLAALDRFFEMISERGIEANPDKIRAILDMPALRTEREVRGFLGRLQYISRFIARLTDICEPIFRLLRKSQPTVWDNQCQHTFEKIREYLLSLPVLVLPTSSHHLLLYLSISDVALGYMLAQLDDSSKELRHYMTKYSVHLISRIDHLRYLFDKPALVGCLMRWLVLLTEFDIHYVTQKSIKESIVLNHLASLPVFDGRAIDDDFPDEDVATMISLSGWHMYFDGTTNHFGYGIGVLLISPHGDHIPRSIRLAFSDRYSTTNNIVEYETCILIQGKWKTRDVKLRPYHAYLELLVGRFDDLRYTHLLRAQNQFVDVLATLASMIDIPVDTIVCLLLIESRSVPAYCCLIDEVELYDGLFWYYDIYYFWRLGAYPEAATAKDKRALRQLVARFVICGETLYR</sequence>
<dbReference type="InterPro" id="IPR043128">
    <property type="entry name" value="Rev_trsase/Diguanyl_cyclase"/>
</dbReference>
<dbReference type="FunFam" id="3.30.70.270:FF:000020">
    <property type="entry name" value="Transposon Tf2-6 polyprotein-like Protein"/>
    <property type="match status" value="1"/>
</dbReference>
<dbReference type="EMBL" id="QGNW01000492">
    <property type="protein sequence ID" value="RVW69558.1"/>
    <property type="molecule type" value="Genomic_DNA"/>
</dbReference>
<dbReference type="InterPro" id="IPR041577">
    <property type="entry name" value="RT_RNaseH_2"/>
</dbReference>
<dbReference type="PANTHER" id="PTHR48475">
    <property type="entry name" value="RIBONUCLEASE H"/>
    <property type="match status" value="1"/>
</dbReference>
<comment type="caution">
    <text evidence="2">The sequence shown here is derived from an EMBL/GenBank/DDBJ whole genome shotgun (WGS) entry which is preliminary data.</text>
</comment>